<comment type="caution">
    <text evidence="6">The sequence shown here is derived from an EMBL/GenBank/DDBJ whole genome shotgun (WGS) entry which is preliminary data.</text>
</comment>
<dbReference type="InterPro" id="IPR015813">
    <property type="entry name" value="Pyrv/PenolPyrv_kinase-like_dom"/>
</dbReference>
<sequence>MNMAMISSQIGFEFQQASLLDGIDTLTDAGIGYLPIDQLAPLAQFHPSLWYGVDKTLEPALKEQGISWSARQSFYVAQLTDKLISVSKKAQGKPVRLLFSGESSAQLAQLQGAPVTVEANPEMGVRGVSRLQQEAARNLFNWHCEALVAAMQAGCQNLEIVVPYCRTLSEAAKINDMLAEQGLCRGRHGLRVWLMACVPANAILAEKFLQYFDGLYLDLDALTQHTLGVECAYAYQNYLFNVQSDPMLVMLSAAIKQAQMMQKPVLARGASIKDDGAMAEWLIEQGASAVVVPPEQVQALLLQPA</sequence>
<protein>
    <recommendedName>
        <fullName evidence="5">PEP-utilising enzyme C-terminal domain-containing protein</fullName>
    </recommendedName>
</protein>
<evidence type="ECO:0000256" key="3">
    <source>
        <dbReference type="ARBA" id="ARBA00022741"/>
    </source>
</evidence>
<dbReference type="InterPro" id="IPR040442">
    <property type="entry name" value="Pyrv_kinase-like_dom_sf"/>
</dbReference>
<dbReference type="Pfam" id="PF02896">
    <property type="entry name" value="PEP-utilizers_C"/>
    <property type="match status" value="1"/>
</dbReference>
<evidence type="ECO:0000256" key="2">
    <source>
        <dbReference type="ARBA" id="ARBA00022723"/>
    </source>
</evidence>
<feature type="domain" description="PEP-utilising enzyme C-terminal" evidence="5">
    <location>
        <begin position="75"/>
        <end position="299"/>
    </location>
</feature>
<dbReference type="PANTHER" id="PTHR43030">
    <property type="entry name" value="PHOSPHOENOLPYRUVATE SYNTHASE"/>
    <property type="match status" value="1"/>
</dbReference>
<evidence type="ECO:0000259" key="5">
    <source>
        <dbReference type="Pfam" id="PF02896"/>
    </source>
</evidence>
<evidence type="ECO:0000313" key="7">
    <source>
        <dbReference type="Proteomes" id="UP000838672"/>
    </source>
</evidence>
<gene>
    <name evidence="6" type="ORF">VST7929_01323</name>
</gene>
<comment type="similarity">
    <text evidence="1">Belongs to the PEP-utilizing enzyme family.</text>
</comment>
<evidence type="ECO:0000256" key="1">
    <source>
        <dbReference type="ARBA" id="ARBA00007837"/>
    </source>
</evidence>
<name>A0ABM8ZU41_9VIBR</name>
<keyword evidence="4" id="KW-0067">ATP-binding</keyword>
<reference evidence="6" key="1">
    <citation type="submission" date="2021-11" db="EMBL/GenBank/DDBJ databases">
        <authorList>
            <person name="Rodrigo-Torres L."/>
            <person name="Arahal R. D."/>
            <person name="Lucena T."/>
        </authorList>
    </citation>
    <scope>NUCLEOTIDE SEQUENCE</scope>
    <source>
        <strain evidence="6">CECT 7929</strain>
    </source>
</reference>
<keyword evidence="7" id="KW-1185">Reference proteome</keyword>
<evidence type="ECO:0000256" key="4">
    <source>
        <dbReference type="ARBA" id="ARBA00022840"/>
    </source>
</evidence>
<dbReference type="Proteomes" id="UP000838672">
    <property type="component" value="Unassembled WGS sequence"/>
</dbReference>
<organism evidence="6 7">
    <name type="scientific">Vibrio stylophorae</name>
    <dbReference type="NCBI Taxonomy" id="659351"/>
    <lineage>
        <taxon>Bacteria</taxon>
        <taxon>Pseudomonadati</taxon>
        <taxon>Pseudomonadota</taxon>
        <taxon>Gammaproteobacteria</taxon>
        <taxon>Vibrionales</taxon>
        <taxon>Vibrionaceae</taxon>
        <taxon>Vibrio</taxon>
    </lineage>
</organism>
<keyword evidence="3" id="KW-0547">Nucleotide-binding</keyword>
<dbReference type="SUPFAM" id="SSF51621">
    <property type="entry name" value="Phosphoenolpyruvate/pyruvate domain"/>
    <property type="match status" value="1"/>
</dbReference>
<accession>A0ABM8ZU41</accession>
<dbReference type="InterPro" id="IPR000121">
    <property type="entry name" value="PEP_util_C"/>
</dbReference>
<evidence type="ECO:0000313" key="6">
    <source>
        <dbReference type="EMBL" id="CAH0533455.1"/>
    </source>
</evidence>
<proteinExistence type="inferred from homology"/>
<dbReference type="PANTHER" id="PTHR43030:SF1">
    <property type="entry name" value="PHOSPHOENOLPYRUVATE SYNTHASE"/>
    <property type="match status" value="1"/>
</dbReference>
<dbReference type="InterPro" id="IPR006319">
    <property type="entry name" value="PEP_synth"/>
</dbReference>
<dbReference type="EMBL" id="CAKLDI010000001">
    <property type="protein sequence ID" value="CAH0533455.1"/>
    <property type="molecule type" value="Genomic_DNA"/>
</dbReference>
<keyword evidence="2" id="KW-0479">Metal-binding</keyword>
<dbReference type="Gene3D" id="3.20.20.60">
    <property type="entry name" value="Phosphoenolpyruvate-binding domains"/>
    <property type="match status" value="1"/>
</dbReference>